<evidence type="ECO:0000313" key="2">
    <source>
        <dbReference type="RefSeq" id="XP_040944238.1"/>
    </source>
</evidence>
<proteinExistence type="predicted"/>
<dbReference type="PANTHER" id="PTHR33067">
    <property type="entry name" value="RNA-DIRECTED DNA POLYMERASE-RELATED"/>
    <property type="match status" value="1"/>
</dbReference>
<dbReference type="RefSeq" id="XP_040944238.1">
    <property type="nucleotide sequence ID" value="XM_041088304.1"/>
</dbReference>
<dbReference type="GeneID" id="121214531"/>
<dbReference type="Proteomes" id="UP000818029">
    <property type="component" value="Chromosome D02"/>
</dbReference>
<evidence type="ECO:0008006" key="3">
    <source>
        <dbReference type="Google" id="ProtNLM"/>
    </source>
</evidence>
<reference evidence="1" key="1">
    <citation type="journal article" date="2020" name="Nat. Genet.">
        <title>Genomic diversifications of five Gossypium allopolyploid species and their impact on cotton improvement.</title>
        <authorList>
            <person name="Chen Z.J."/>
            <person name="Sreedasyam A."/>
            <person name="Ando A."/>
            <person name="Song Q."/>
            <person name="De Santiago L.M."/>
            <person name="Hulse-Kemp A.M."/>
            <person name="Ding M."/>
            <person name="Ye W."/>
            <person name="Kirkbride R.C."/>
            <person name="Jenkins J."/>
            <person name="Plott C."/>
            <person name="Lovell J."/>
            <person name="Lin Y.M."/>
            <person name="Vaughn R."/>
            <person name="Liu B."/>
            <person name="Simpson S."/>
            <person name="Scheffler B.E."/>
            <person name="Wen L."/>
            <person name="Saski C.A."/>
            <person name="Grover C.E."/>
            <person name="Hu G."/>
            <person name="Conover J.L."/>
            <person name="Carlson J.W."/>
            <person name="Shu S."/>
            <person name="Boston L.B."/>
            <person name="Williams M."/>
            <person name="Peterson D.G."/>
            <person name="McGee K."/>
            <person name="Jones D.C."/>
            <person name="Wendel J.F."/>
            <person name="Stelly D.M."/>
            <person name="Grimwood J."/>
            <person name="Schmutz J."/>
        </authorList>
    </citation>
    <scope>NUCLEOTIDE SEQUENCE [LARGE SCALE GENOMIC DNA]</scope>
    <source>
        <strain evidence="1">cv. TM-1</strain>
    </source>
</reference>
<dbReference type="PANTHER" id="PTHR33067:SF39">
    <property type="entry name" value="TRANSCRIPTION FACTOR INTERACTOR AND REGULATOR CCHC(ZN) FAMILY"/>
    <property type="match status" value="1"/>
</dbReference>
<protein>
    <recommendedName>
        <fullName evidence="3">Reverse transcriptase domain-containing protein</fullName>
    </recommendedName>
</protein>
<evidence type="ECO:0000313" key="1">
    <source>
        <dbReference type="Proteomes" id="UP000818029"/>
    </source>
</evidence>
<keyword evidence="1" id="KW-1185">Reference proteome</keyword>
<reference evidence="2" key="2">
    <citation type="submission" date="2025-08" db="UniProtKB">
        <authorList>
            <consortium name="RefSeq"/>
        </authorList>
    </citation>
    <scope>IDENTIFICATION</scope>
</reference>
<accession>A0ABM2ZNJ4</accession>
<organism evidence="1 2">
    <name type="scientific">Gossypium hirsutum</name>
    <name type="common">Upland cotton</name>
    <name type="synonym">Gossypium mexicanum</name>
    <dbReference type="NCBI Taxonomy" id="3635"/>
    <lineage>
        <taxon>Eukaryota</taxon>
        <taxon>Viridiplantae</taxon>
        <taxon>Streptophyta</taxon>
        <taxon>Embryophyta</taxon>
        <taxon>Tracheophyta</taxon>
        <taxon>Spermatophyta</taxon>
        <taxon>Magnoliopsida</taxon>
        <taxon>eudicotyledons</taxon>
        <taxon>Gunneridae</taxon>
        <taxon>Pentapetalae</taxon>
        <taxon>rosids</taxon>
        <taxon>malvids</taxon>
        <taxon>Malvales</taxon>
        <taxon>Malvaceae</taxon>
        <taxon>Malvoideae</taxon>
        <taxon>Gossypium</taxon>
    </lineage>
</organism>
<gene>
    <name evidence="2" type="primary">LOC121214531</name>
</gene>
<sequence length="453" mass="51655">MAQLGHNAAIPPMQQHNVNNPLLPQDARIQNRTIRDFVIPILDNLQREVVRPTIQAGNFELKPVMFQMLNSNRQYVGLPHEDVKEHLKSFLLICSLPSDTKNPSLRGKKHCKAITLRSGKQTGEPFITSTVAPQDTDGVITDEKVESKEFFNASDKEVPQVVTHMPTVRPWKLSMQSKVLAQADISLPLPFAQRFRKNEHDKQYQQLLDTLKQLHINIPLVDALVQIMSYGKFMKDLLSKKKKLTDIKTIALTEGCSAVLINKLPFKLKDPWSFTIPCSIDKEIPIILGRPFFSTVQTLIDAYKGELIMRLNDKLATFNVFKSVQCKDKEECHTIDMLDDLIEEELNDQNIVLSKEFAVTSDADFLDDCDSMVKANNLKLKHGWQIESLNLANKTTQIFKEFIKEAPILELKPLPHHLKYVFLGEHNTLPVIIPATLDVPQEEKLVHILKQHK</sequence>
<name>A0ABM2ZNJ4_GOSHI</name>